<feature type="transmembrane region" description="Helical" evidence="1">
    <location>
        <begin position="269"/>
        <end position="293"/>
    </location>
</feature>
<dbReference type="Pfam" id="PF02308">
    <property type="entry name" value="MgtC"/>
    <property type="match status" value="1"/>
</dbReference>
<keyword evidence="1" id="KW-1133">Transmembrane helix</keyword>
<accession>A0ABP9WQD1</accession>
<dbReference type="PANTHER" id="PTHR39084:SF1">
    <property type="entry name" value="DUF4010 DOMAIN-CONTAINING PROTEIN"/>
    <property type="match status" value="1"/>
</dbReference>
<evidence type="ECO:0008006" key="6">
    <source>
        <dbReference type="Google" id="ProtNLM"/>
    </source>
</evidence>
<organism evidence="4 5">
    <name type="scientific">Microbulbifer aestuariivivens</name>
    <dbReference type="NCBI Taxonomy" id="1908308"/>
    <lineage>
        <taxon>Bacteria</taxon>
        <taxon>Pseudomonadati</taxon>
        <taxon>Pseudomonadota</taxon>
        <taxon>Gammaproteobacteria</taxon>
        <taxon>Cellvibrionales</taxon>
        <taxon>Microbulbiferaceae</taxon>
        <taxon>Microbulbifer</taxon>
    </lineage>
</organism>
<comment type="caution">
    <text evidence="4">The sequence shown here is derived from an EMBL/GenBank/DDBJ whole genome shotgun (WGS) entry which is preliminary data.</text>
</comment>
<dbReference type="Pfam" id="PF13194">
    <property type="entry name" value="DUF4010"/>
    <property type="match status" value="1"/>
</dbReference>
<evidence type="ECO:0000259" key="2">
    <source>
        <dbReference type="Pfam" id="PF02308"/>
    </source>
</evidence>
<feature type="transmembrane region" description="Helical" evidence="1">
    <location>
        <begin position="94"/>
        <end position="112"/>
    </location>
</feature>
<dbReference type="Proteomes" id="UP001408594">
    <property type="component" value="Unassembled WGS sequence"/>
</dbReference>
<evidence type="ECO:0000313" key="4">
    <source>
        <dbReference type="EMBL" id="GAA5524498.1"/>
    </source>
</evidence>
<dbReference type="EMBL" id="BAABRT010000006">
    <property type="protein sequence ID" value="GAA5524498.1"/>
    <property type="molecule type" value="Genomic_DNA"/>
</dbReference>
<evidence type="ECO:0000259" key="3">
    <source>
        <dbReference type="Pfam" id="PF13194"/>
    </source>
</evidence>
<feature type="transmembrane region" description="Helical" evidence="1">
    <location>
        <begin position="300"/>
        <end position="321"/>
    </location>
</feature>
<keyword evidence="5" id="KW-1185">Reference proteome</keyword>
<keyword evidence="1" id="KW-0472">Membrane</keyword>
<feature type="domain" description="MgtC/SapB/SrpB/YhiD N-terminal" evidence="2">
    <location>
        <begin position="47"/>
        <end position="167"/>
    </location>
</feature>
<protein>
    <recommendedName>
        <fullName evidence="6">MgtC/SapB family protein</fullName>
    </recommendedName>
</protein>
<evidence type="ECO:0000313" key="5">
    <source>
        <dbReference type="Proteomes" id="UP001408594"/>
    </source>
</evidence>
<feature type="transmembrane region" description="Helical" evidence="1">
    <location>
        <begin position="431"/>
        <end position="451"/>
    </location>
</feature>
<feature type="transmembrane region" description="Helical" evidence="1">
    <location>
        <begin position="70"/>
        <end position="88"/>
    </location>
</feature>
<feature type="transmembrane region" description="Helical" evidence="1">
    <location>
        <begin position="177"/>
        <end position="195"/>
    </location>
</feature>
<dbReference type="PANTHER" id="PTHR39084">
    <property type="entry name" value="MEMBRANE PROTEIN-RELATED"/>
    <property type="match status" value="1"/>
</dbReference>
<dbReference type="RefSeq" id="WP_345549505.1">
    <property type="nucleotide sequence ID" value="NZ_BAABRT010000006.1"/>
</dbReference>
<feature type="transmembrane region" description="Helical" evidence="1">
    <location>
        <begin position="124"/>
        <end position="141"/>
    </location>
</feature>
<evidence type="ECO:0000256" key="1">
    <source>
        <dbReference type="SAM" id="Phobius"/>
    </source>
</evidence>
<dbReference type="InterPro" id="IPR049177">
    <property type="entry name" value="MgtC_SapB_SrpB_YhiD_N"/>
</dbReference>
<feature type="domain" description="DUF4010" evidence="3">
    <location>
        <begin position="215"/>
        <end position="423"/>
    </location>
</feature>
<feature type="transmembrane region" description="Helical" evidence="1">
    <location>
        <begin position="404"/>
        <end position="424"/>
    </location>
</feature>
<keyword evidence="1" id="KW-0812">Transmembrane</keyword>
<feature type="transmembrane region" description="Helical" evidence="1">
    <location>
        <begin position="341"/>
        <end position="358"/>
    </location>
</feature>
<name>A0ABP9WQD1_9GAMM</name>
<proteinExistence type="predicted"/>
<sequence length="452" mass="47665">MTGWIFLQASLSNTSVAAPQSAAEPSPAALAGRLDGVTDLDTITAFAIALGLGLLIGLQRERSTDRLGGIRTFPLIGLFGALTAQLAQVFSTPWLLLAGFLCMTMLILLGNLERLRGESESSGITTEITALLMYLLGIFLVSGDKMLAVALGGTIAILLHLKPSMHRFAKTLPEKDLRAIMQFALISLIILPVLPNQTFGPYGVLNPFKIWLLVVLIVGIALGGYAAYKLAGARAGTLLSGIIGGLISSTATTVSYARRARENPAISDLASLVILIASTTILVRMLVEIAVVAPAIVLKFVPPLAALLVVSIIICALGYRFVGQREYQMPEHGNPAELGPALIFGGLYALVLVAIAAAREYFGSSGIYVVALISGFTDVDAITLSTANLANQGTLQIDTAWRSMIIATLSNMVFKVGAAGILGGRQLFSRVLVLFIVPFIAGLAVVFFWPAG</sequence>
<dbReference type="InterPro" id="IPR025105">
    <property type="entry name" value="DUF4010"/>
</dbReference>
<feature type="transmembrane region" description="Helical" evidence="1">
    <location>
        <begin position="235"/>
        <end position="257"/>
    </location>
</feature>
<gene>
    <name evidence="4" type="ORF">Maes01_01055</name>
</gene>
<feature type="transmembrane region" description="Helical" evidence="1">
    <location>
        <begin position="210"/>
        <end position="228"/>
    </location>
</feature>
<reference evidence="4 5" key="1">
    <citation type="submission" date="2024-02" db="EMBL/GenBank/DDBJ databases">
        <title>Microbulbifer aestuariivivens NBRC 112533.</title>
        <authorList>
            <person name="Ichikawa N."/>
            <person name="Katano-Makiyama Y."/>
            <person name="Hidaka K."/>
        </authorList>
    </citation>
    <scope>NUCLEOTIDE SEQUENCE [LARGE SCALE GENOMIC DNA]</scope>
    <source>
        <strain evidence="4 5">NBRC 112533</strain>
    </source>
</reference>
<feature type="transmembrane region" description="Helical" evidence="1">
    <location>
        <begin position="41"/>
        <end position="58"/>
    </location>
</feature>